<evidence type="ECO:0000256" key="2">
    <source>
        <dbReference type="ARBA" id="ARBA00008548"/>
    </source>
</evidence>
<feature type="compositionally biased region" description="Low complexity" evidence="9">
    <location>
        <begin position="586"/>
        <end position="597"/>
    </location>
</feature>
<evidence type="ECO:0000256" key="1">
    <source>
        <dbReference type="ARBA" id="ARBA00004123"/>
    </source>
</evidence>
<feature type="region of interest" description="Disordered" evidence="9">
    <location>
        <begin position="363"/>
        <end position="393"/>
    </location>
</feature>
<dbReference type="AlphaFoldDB" id="A0A653BUG5"/>
<keyword evidence="3" id="KW-0053">Apoptosis</keyword>
<keyword evidence="7" id="KW-0804">Transcription</keyword>
<feature type="region of interest" description="Disordered" evidence="9">
    <location>
        <begin position="546"/>
        <end position="601"/>
    </location>
</feature>
<feature type="compositionally biased region" description="Basic and acidic residues" evidence="9">
    <location>
        <begin position="143"/>
        <end position="161"/>
    </location>
</feature>
<sequence length="891" mass="96191">MGLVGSSMDERCQSTIMTTKTDQYNCQTTVADSRDGSIVPIPHEPSYQEAITSSDITIVDKFKEELLENESERTKELENENRVNRKGENDAHANITDSDMTVIGKLKGGIEVDQVEEREEEIENVDVEEMTGSEVTVVADLKADEAETKSEVGMDEGKIEEIVDGEDSATESLPPTEELVEEPHDRSDGSDSGLGSELCEERPQEVAASGVESDGESTLLYKVNDELETTVVAAGKNTTRGDGIDSAQAVEDGKQDLLSEEQSKLGRLERSLSAPQPSRSSLKRSQPDSEVADEPAPKKVRRGISFDSVTVFYFPRAQGFTCVPSQGGSTLGMGAQHTHVKKFSLAEHAVEQRRIHRQLLQQIRSGGSSPNPINTATPATTTTSSCGSSSTTSTSTTAIAAPSTCSAANVVIHSSDDSDSEDELSDVSESETDPDNYYFLQPVPTRQRRAILRAAGVRKIDSYEKDECRDIRTSREFCGCGCKGYCDPDTCSCSQAGIKCQVDRLNFPCGCSRDNCGNSSGRIEFNPIRVRTHFIHTLMRLELEKEREQMRQDKKDHNSHHHHNGSDHGVFCDPSAGTSMAPSAWTTTTDDGNTATRTTDHNDSSKIVVGVNKYGDGSAGASGGGGFATAVDVNYVASASSTSSTEGGGGDSPSTNQQQQLHHHQHHQGFSNLPDRADSLDLYTFRENCYGEDGQPLDHRKNFHFAQDPRFPHGFTSYPTPTASGGQYASQPYTATFSEFPSAFGPYAYAQQPLDGDTGGGGGGGFQPQQQPPSAYEHQQHQFSSDRFSSGECHGGGGIQSNGKLEAFTDLLNGRYSYPGYETENAGFSNIDSSTEHSNANVSERQEKSNGNLTNSDSSTVNGGTTSASTEECDENFGEIIKKSIVETVSA</sequence>
<dbReference type="GO" id="GO:0005634">
    <property type="term" value="C:nucleus"/>
    <property type="evidence" value="ECO:0007669"/>
    <property type="project" value="UniProtKB-SubCell"/>
</dbReference>
<feature type="compositionally biased region" description="Acidic residues" evidence="9">
    <location>
        <begin position="417"/>
        <end position="434"/>
    </location>
</feature>
<evidence type="ECO:0000259" key="10">
    <source>
        <dbReference type="Pfam" id="PF16019"/>
    </source>
</evidence>
<feature type="compositionally biased region" description="Polar residues" evidence="9">
    <location>
        <begin position="576"/>
        <end position="585"/>
    </location>
</feature>
<feature type="compositionally biased region" description="Gly residues" evidence="9">
    <location>
        <begin position="757"/>
        <end position="766"/>
    </location>
</feature>
<feature type="region of interest" description="Disordered" evidence="9">
    <location>
        <begin position="415"/>
        <end position="437"/>
    </location>
</feature>
<dbReference type="PRINTS" id="PR02031">
    <property type="entry name" value="CYSSERRICHNP"/>
</dbReference>
<dbReference type="Pfam" id="PF16019">
    <property type="entry name" value="CSRNP_N"/>
    <property type="match status" value="1"/>
</dbReference>
<keyword evidence="6" id="KW-0010">Activator</keyword>
<dbReference type="PANTHER" id="PTHR13580:SF9">
    <property type="entry name" value="AXIN1 UP-REGULATED 1, ISOFORM A"/>
    <property type="match status" value="1"/>
</dbReference>
<evidence type="ECO:0000256" key="6">
    <source>
        <dbReference type="ARBA" id="ARBA00023159"/>
    </source>
</evidence>
<evidence type="ECO:0000256" key="9">
    <source>
        <dbReference type="SAM" id="MobiDB-lite"/>
    </source>
</evidence>
<organism evidence="11 12">
    <name type="scientific">Callosobruchus maculatus</name>
    <name type="common">Southern cowpea weevil</name>
    <name type="synonym">Pulse bruchid</name>
    <dbReference type="NCBI Taxonomy" id="64391"/>
    <lineage>
        <taxon>Eukaryota</taxon>
        <taxon>Metazoa</taxon>
        <taxon>Ecdysozoa</taxon>
        <taxon>Arthropoda</taxon>
        <taxon>Hexapoda</taxon>
        <taxon>Insecta</taxon>
        <taxon>Pterygota</taxon>
        <taxon>Neoptera</taxon>
        <taxon>Endopterygota</taxon>
        <taxon>Coleoptera</taxon>
        <taxon>Polyphaga</taxon>
        <taxon>Cucujiformia</taxon>
        <taxon>Chrysomeloidea</taxon>
        <taxon>Chrysomelidae</taxon>
        <taxon>Bruchinae</taxon>
        <taxon>Bruchini</taxon>
        <taxon>Callosobruchus</taxon>
    </lineage>
</organism>
<feature type="region of interest" description="Disordered" evidence="9">
    <location>
        <begin position="750"/>
        <end position="801"/>
    </location>
</feature>
<dbReference type="GO" id="GO:0000981">
    <property type="term" value="F:DNA-binding transcription factor activity, RNA polymerase II-specific"/>
    <property type="evidence" value="ECO:0007669"/>
    <property type="project" value="TreeGrafter"/>
</dbReference>
<evidence type="ECO:0000256" key="5">
    <source>
        <dbReference type="ARBA" id="ARBA00023125"/>
    </source>
</evidence>
<comment type="similarity">
    <text evidence="2">Belongs to the AXUD1 family.</text>
</comment>
<name>A0A653BUG5_CALMS</name>
<evidence type="ECO:0000256" key="3">
    <source>
        <dbReference type="ARBA" id="ARBA00022703"/>
    </source>
</evidence>
<evidence type="ECO:0000256" key="8">
    <source>
        <dbReference type="ARBA" id="ARBA00023242"/>
    </source>
</evidence>
<feature type="compositionally biased region" description="Polar residues" evidence="9">
    <location>
        <begin position="273"/>
        <end position="284"/>
    </location>
</feature>
<feature type="domain" description="Cysteine/serine-rich nuclear protein N-terminal" evidence="10">
    <location>
        <begin position="301"/>
        <end position="545"/>
    </location>
</feature>
<dbReference type="InterPro" id="IPR023260">
    <property type="entry name" value="Cys/Ser-rich_nuc_prot"/>
</dbReference>
<keyword evidence="12" id="KW-1185">Reference proteome</keyword>
<accession>A0A653BUG5</accession>
<evidence type="ECO:0000313" key="12">
    <source>
        <dbReference type="Proteomes" id="UP000410492"/>
    </source>
</evidence>
<feature type="compositionally biased region" description="Basic and acidic residues" evidence="9">
    <location>
        <begin position="251"/>
        <end position="270"/>
    </location>
</feature>
<dbReference type="OrthoDB" id="5946974at2759"/>
<feature type="compositionally biased region" description="Basic and acidic residues" evidence="9">
    <location>
        <begin position="546"/>
        <end position="556"/>
    </location>
</feature>
<evidence type="ECO:0000256" key="7">
    <source>
        <dbReference type="ARBA" id="ARBA00023163"/>
    </source>
</evidence>
<proteinExistence type="inferred from homology"/>
<keyword evidence="8" id="KW-0539">Nucleus</keyword>
<dbReference type="EMBL" id="CAACVG010005385">
    <property type="protein sequence ID" value="VEN39244.1"/>
    <property type="molecule type" value="Genomic_DNA"/>
</dbReference>
<dbReference type="PANTHER" id="PTHR13580">
    <property type="entry name" value="TGF-BETA INDUCED APOPTOSIS PROTEIN"/>
    <property type="match status" value="1"/>
</dbReference>
<feature type="compositionally biased region" description="Polar residues" evidence="9">
    <location>
        <begin position="827"/>
        <end position="870"/>
    </location>
</feature>
<feature type="region of interest" description="Disordered" evidence="9">
    <location>
        <begin position="827"/>
        <end position="877"/>
    </location>
</feature>
<dbReference type="Proteomes" id="UP000410492">
    <property type="component" value="Unassembled WGS sequence"/>
</dbReference>
<feature type="region of interest" description="Disordered" evidence="9">
    <location>
        <begin position="640"/>
        <end position="675"/>
    </location>
</feature>
<keyword evidence="5" id="KW-0238">DNA-binding</keyword>
<dbReference type="GO" id="GO:0006915">
    <property type="term" value="P:apoptotic process"/>
    <property type="evidence" value="ECO:0007669"/>
    <property type="project" value="UniProtKB-KW"/>
</dbReference>
<dbReference type="GO" id="GO:0043565">
    <property type="term" value="F:sequence-specific DNA binding"/>
    <property type="evidence" value="ECO:0007669"/>
    <property type="project" value="TreeGrafter"/>
</dbReference>
<comment type="subcellular location">
    <subcellularLocation>
        <location evidence="1">Nucleus</location>
    </subcellularLocation>
</comment>
<gene>
    <name evidence="11" type="ORF">CALMAC_LOCUS3854</name>
</gene>
<feature type="region of interest" description="Disordered" evidence="9">
    <location>
        <begin position="143"/>
        <end position="299"/>
    </location>
</feature>
<reference evidence="11 12" key="1">
    <citation type="submission" date="2019-01" db="EMBL/GenBank/DDBJ databases">
        <authorList>
            <person name="Sayadi A."/>
        </authorList>
    </citation>
    <scope>NUCLEOTIDE SEQUENCE [LARGE SCALE GENOMIC DNA]</scope>
</reference>
<keyword evidence="4" id="KW-0805">Transcription regulation</keyword>
<evidence type="ECO:0000313" key="11">
    <source>
        <dbReference type="EMBL" id="VEN39244.1"/>
    </source>
</evidence>
<dbReference type="InterPro" id="IPR031972">
    <property type="entry name" value="CSRNP_N"/>
</dbReference>
<evidence type="ECO:0000256" key="4">
    <source>
        <dbReference type="ARBA" id="ARBA00023015"/>
    </source>
</evidence>
<protein>
    <recommendedName>
        <fullName evidence="10">Cysteine/serine-rich nuclear protein N-terminal domain-containing protein</fullName>
    </recommendedName>
</protein>